<sequence length="354" mass="39393">MLSIPLPFVASLMLIFGAAIIFNRSLYQSKHAFWFLVLCAAATAVVGLRWTTDISFFRTIQPMLGVCLPVVAWWCFSQAHSNKPLSKVHWIGPGLVALSSVSYPYLWLGLTDVLLVILYLIYGVWLLSLSFSTADKVRLSDTNQTSYSERVAGALLLFSAFIDGAISYDFVAFGAEHTGYILTFSYLILIPVMGMLVVIVDGSVPSQEQIPEADVFEVNDAELAIGDTNSEVELEPEPITDENDEAQSVVAKLDEMMAQRELFKDPDLTLNKLARKLGIPGRKISSSVNQIRGENISRAINRYRIEHAKSLLKSSDLAITEIYLEAGFQTKSNFNREFLRITEKTPSEFRSGTL</sequence>
<dbReference type="AlphaFoldDB" id="A0A128F054"/>
<evidence type="ECO:0000256" key="4">
    <source>
        <dbReference type="SAM" id="Phobius"/>
    </source>
</evidence>
<dbReference type="PANTHER" id="PTHR43280:SF29">
    <property type="entry name" value="ARAC-FAMILY TRANSCRIPTIONAL REGULATOR"/>
    <property type="match status" value="1"/>
</dbReference>
<proteinExistence type="predicted"/>
<feature type="transmembrane region" description="Helical" evidence="4">
    <location>
        <begin position="6"/>
        <end position="26"/>
    </location>
</feature>
<evidence type="ECO:0000256" key="2">
    <source>
        <dbReference type="ARBA" id="ARBA00023125"/>
    </source>
</evidence>
<organism evidence="6 7">
    <name type="scientific">Grimontia celer</name>
    <dbReference type="NCBI Taxonomy" id="1796497"/>
    <lineage>
        <taxon>Bacteria</taxon>
        <taxon>Pseudomonadati</taxon>
        <taxon>Pseudomonadota</taxon>
        <taxon>Gammaproteobacteria</taxon>
        <taxon>Vibrionales</taxon>
        <taxon>Vibrionaceae</taxon>
        <taxon>Grimontia</taxon>
    </lineage>
</organism>
<dbReference type="SUPFAM" id="SSF46689">
    <property type="entry name" value="Homeodomain-like"/>
    <property type="match status" value="1"/>
</dbReference>
<name>A0A128F054_9GAMM</name>
<evidence type="ECO:0000259" key="5">
    <source>
        <dbReference type="PROSITE" id="PS01124"/>
    </source>
</evidence>
<reference evidence="7" key="1">
    <citation type="submission" date="2016-02" db="EMBL/GenBank/DDBJ databases">
        <authorList>
            <person name="Rodrigo-Torres Lidia"/>
            <person name="Arahal R.David."/>
        </authorList>
    </citation>
    <scope>NUCLEOTIDE SEQUENCE [LARGE SCALE GENOMIC DNA]</scope>
    <source>
        <strain evidence="7">CECT 9029</strain>
    </source>
</reference>
<feature type="transmembrane region" description="Helical" evidence="4">
    <location>
        <begin position="56"/>
        <end position="76"/>
    </location>
</feature>
<feature type="transmembrane region" description="Helical" evidence="4">
    <location>
        <begin position="33"/>
        <end position="50"/>
    </location>
</feature>
<keyword evidence="7" id="KW-1185">Reference proteome</keyword>
<feature type="domain" description="HTH araC/xylS-type" evidence="5">
    <location>
        <begin position="247"/>
        <end position="352"/>
    </location>
</feature>
<dbReference type="Pfam" id="PF12833">
    <property type="entry name" value="HTH_18"/>
    <property type="match status" value="1"/>
</dbReference>
<dbReference type="GO" id="GO:0003700">
    <property type="term" value="F:DNA-binding transcription factor activity"/>
    <property type="evidence" value="ECO:0007669"/>
    <property type="project" value="InterPro"/>
</dbReference>
<gene>
    <name evidence="6" type="primary">btr_3</name>
    <name evidence="6" type="ORF">GCE9029_01654</name>
</gene>
<feature type="transmembrane region" description="Helical" evidence="4">
    <location>
        <begin position="113"/>
        <end position="131"/>
    </location>
</feature>
<dbReference type="OrthoDB" id="345413at2"/>
<dbReference type="PROSITE" id="PS01124">
    <property type="entry name" value="HTH_ARAC_FAMILY_2"/>
    <property type="match status" value="1"/>
</dbReference>
<dbReference type="PANTHER" id="PTHR43280">
    <property type="entry name" value="ARAC-FAMILY TRANSCRIPTIONAL REGULATOR"/>
    <property type="match status" value="1"/>
</dbReference>
<dbReference type="EMBL" id="FIZX01000001">
    <property type="protein sequence ID" value="CZF79794.1"/>
    <property type="molecule type" value="Genomic_DNA"/>
</dbReference>
<dbReference type="InterPro" id="IPR018060">
    <property type="entry name" value="HTH_AraC"/>
</dbReference>
<feature type="transmembrane region" description="Helical" evidence="4">
    <location>
        <begin position="88"/>
        <end position="107"/>
    </location>
</feature>
<dbReference type="InterPro" id="IPR009057">
    <property type="entry name" value="Homeodomain-like_sf"/>
</dbReference>
<dbReference type="STRING" id="1796497.GCE9029_01654"/>
<feature type="transmembrane region" description="Helical" evidence="4">
    <location>
        <begin position="179"/>
        <end position="200"/>
    </location>
</feature>
<accession>A0A128F054</accession>
<evidence type="ECO:0000313" key="7">
    <source>
        <dbReference type="Proteomes" id="UP000071641"/>
    </source>
</evidence>
<evidence type="ECO:0000256" key="3">
    <source>
        <dbReference type="ARBA" id="ARBA00023163"/>
    </source>
</evidence>
<keyword evidence="3" id="KW-0804">Transcription</keyword>
<evidence type="ECO:0000256" key="1">
    <source>
        <dbReference type="ARBA" id="ARBA00023015"/>
    </source>
</evidence>
<dbReference type="Gene3D" id="1.10.10.60">
    <property type="entry name" value="Homeodomain-like"/>
    <property type="match status" value="1"/>
</dbReference>
<dbReference type="SMART" id="SM00342">
    <property type="entry name" value="HTH_ARAC"/>
    <property type="match status" value="1"/>
</dbReference>
<evidence type="ECO:0000313" key="6">
    <source>
        <dbReference type="EMBL" id="CZF79794.1"/>
    </source>
</evidence>
<keyword evidence="4" id="KW-0472">Membrane</keyword>
<dbReference type="GO" id="GO:0043565">
    <property type="term" value="F:sequence-specific DNA binding"/>
    <property type="evidence" value="ECO:0007669"/>
    <property type="project" value="InterPro"/>
</dbReference>
<dbReference type="RefSeq" id="WP_062662476.1">
    <property type="nucleotide sequence ID" value="NZ_FIZX01000001.1"/>
</dbReference>
<feature type="transmembrane region" description="Helical" evidence="4">
    <location>
        <begin position="151"/>
        <end position="173"/>
    </location>
</feature>
<protein>
    <submittedName>
        <fullName evidence="6">HTH-type transcriptional activator Btr</fullName>
    </submittedName>
</protein>
<keyword evidence="2" id="KW-0238">DNA-binding</keyword>
<keyword evidence="1" id="KW-0805">Transcription regulation</keyword>
<dbReference type="Proteomes" id="UP000071641">
    <property type="component" value="Unassembled WGS sequence"/>
</dbReference>
<keyword evidence="4" id="KW-0812">Transmembrane</keyword>
<keyword evidence="4" id="KW-1133">Transmembrane helix</keyword>